<sequence>MNIEKSDYLIGWRCDLQYHSCPIVQPPMVIHTARTDLDFHDQEQMKAEFWECLIRFFVCLVLASYEKQLYCYLPNQTPDGLVELRKEELIRLRGDGTGERKEWDRIYDYDYYNDLGNPDKGLEYIRPILGGSQLYPYPRRLRTGRPSSNHDFRTESRPESFNIDIYAPPDERFSPKKQSELISNAIQAAMCLVIPEAKAMFKEGSSHFESFNEIAQLFTSTRDQGEEECVVKNLKRAVPDDFLKKIKQVIKKNPVKFPLPEIIAGNKFVWMDDDEFGRQMLAGINPTVIQCLQRFPPKSRNGVKSSIKQSDIDRT</sequence>
<dbReference type="AlphaFoldDB" id="A0ABD1Q4G2"/>
<dbReference type="InterPro" id="IPR000907">
    <property type="entry name" value="LipOase"/>
</dbReference>
<dbReference type="PROSITE" id="PS51393">
    <property type="entry name" value="LIPOXYGENASE_3"/>
    <property type="match status" value="1"/>
</dbReference>
<keyword evidence="2" id="KW-0223">Dioxygenase</keyword>
<keyword evidence="6" id="KW-1185">Reference proteome</keyword>
<name>A0ABD1Q4G2_9LAMI</name>
<dbReference type="GO" id="GO:0046872">
    <property type="term" value="F:metal ion binding"/>
    <property type="evidence" value="ECO:0007669"/>
    <property type="project" value="UniProtKB-KW"/>
</dbReference>
<evidence type="ECO:0000256" key="2">
    <source>
        <dbReference type="ARBA" id="ARBA00022964"/>
    </source>
</evidence>
<dbReference type="InterPro" id="IPR001246">
    <property type="entry name" value="LipOase_plant"/>
</dbReference>
<dbReference type="InterPro" id="IPR027433">
    <property type="entry name" value="Lipoxygenase_dom_3"/>
</dbReference>
<reference evidence="6" key="1">
    <citation type="submission" date="2024-07" db="EMBL/GenBank/DDBJ databases">
        <title>Two chromosome-level genome assemblies of Korean endemic species Abeliophyllum distichum and Forsythia ovata (Oleaceae).</title>
        <authorList>
            <person name="Jang H."/>
        </authorList>
    </citation>
    <scope>NUCLEOTIDE SEQUENCE [LARGE SCALE GENOMIC DNA]</scope>
</reference>
<keyword evidence="1" id="KW-0479">Metal-binding</keyword>
<dbReference type="PANTHER" id="PTHR11771">
    <property type="entry name" value="LIPOXYGENASE"/>
    <property type="match status" value="1"/>
</dbReference>
<dbReference type="InterPro" id="IPR036226">
    <property type="entry name" value="LipOase_C_sf"/>
</dbReference>
<proteinExistence type="predicted"/>
<evidence type="ECO:0000256" key="3">
    <source>
        <dbReference type="ARBA" id="ARBA00023002"/>
    </source>
</evidence>
<dbReference type="GO" id="GO:0051213">
    <property type="term" value="F:dioxygenase activity"/>
    <property type="evidence" value="ECO:0007669"/>
    <property type="project" value="UniProtKB-KW"/>
</dbReference>
<dbReference type="EMBL" id="JBFOLK010000012">
    <property type="protein sequence ID" value="KAL2470744.1"/>
    <property type="molecule type" value="Genomic_DNA"/>
</dbReference>
<comment type="caution">
    <text evidence="5">The sequence shown here is derived from an EMBL/GenBank/DDBJ whole genome shotgun (WGS) entry which is preliminary data.</text>
</comment>
<dbReference type="PRINTS" id="PR00468">
    <property type="entry name" value="PLTLPOXGNASE"/>
</dbReference>
<evidence type="ECO:0000313" key="6">
    <source>
        <dbReference type="Proteomes" id="UP001604336"/>
    </source>
</evidence>
<evidence type="ECO:0000256" key="1">
    <source>
        <dbReference type="ARBA" id="ARBA00022723"/>
    </source>
</evidence>
<keyword evidence="3" id="KW-0560">Oxidoreductase</keyword>
<dbReference type="Proteomes" id="UP001604336">
    <property type="component" value="Unassembled WGS sequence"/>
</dbReference>
<evidence type="ECO:0000259" key="4">
    <source>
        <dbReference type="PROSITE" id="PS51393"/>
    </source>
</evidence>
<dbReference type="Pfam" id="PF00305">
    <property type="entry name" value="Lipoxygenase"/>
    <property type="match status" value="1"/>
</dbReference>
<dbReference type="Gene3D" id="4.10.375.10">
    <property type="entry name" value="Lipoxygenase-1, Domain 2"/>
    <property type="match status" value="1"/>
</dbReference>
<accession>A0ABD1Q4G2</accession>
<organism evidence="5 6">
    <name type="scientific">Abeliophyllum distichum</name>
    <dbReference type="NCBI Taxonomy" id="126358"/>
    <lineage>
        <taxon>Eukaryota</taxon>
        <taxon>Viridiplantae</taxon>
        <taxon>Streptophyta</taxon>
        <taxon>Embryophyta</taxon>
        <taxon>Tracheophyta</taxon>
        <taxon>Spermatophyta</taxon>
        <taxon>Magnoliopsida</taxon>
        <taxon>eudicotyledons</taxon>
        <taxon>Gunneridae</taxon>
        <taxon>Pentapetalae</taxon>
        <taxon>asterids</taxon>
        <taxon>lamiids</taxon>
        <taxon>Lamiales</taxon>
        <taxon>Oleaceae</taxon>
        <taxon>Forsythieae</taxon>
        <taxon>Abeliophyllum</taxon>
    </lineage>
</organism>
<dbReference type="Gene3D" id="3.10.450.60">
    <property type="match status" value="1"/>
</dbReference>
<dbReference type="Gene3D" id="4.10.372.10">
    <property type="entry name" value="Lipoxygenase-1, Domain 3"/>
    <property type="match status" value="1"/>
</dbReference>
<gene>
    <name evidence="5" type="ORF">Adt_38880</name>
</gene>
<protein>
    <submittedName>
        <fullName evidence="5">Linoleate 9S-lipoxygenase 1</fullName>
    </submittedName>
</protein>
<feature type="domain" description="Lipoxygenase" evidence="4">
    <location>
        <begin position="71"/>
        <end position="315"/>
    </location>
</feature>
<evidence type="ECO:0000313" key="5">
    <source>
        <dbReference type="EMBL" id="KAL2470744.1"/>
    </source>
</evidence>
<dbReference type="InterPro" id="IPR013819">
    <property type="entry name" value="LipOase_C"/>
</dbReference>
<dbReference type="SUPFAM" id="SSF48484">
    <property type="entry name" value="Lipoxigenase"/>
    <property type="match status" value="1"/>
</dbReference>